<evidence type="ECO:0000313" key="3">
    <source>
        <dbReference type="Proteomes" id="UP000295097"/>
    </source>
</evidence>
<organism evidence="2 3">
    <name type="scientific">Martelella mediterranea</name>
    <dbReference type="NCBI Taxonomy" id="293089"/>
    <lineage>
        <taxon>Bacteria</taxon>
        <taxon>Pseudomonadati</taxon>
        <taxon>Pseudomonadota</taxon>
        <taxon>Alphaproteobacteria</taxon>
        <taxon>Hyphomicrobiales</taxon>
        <taxon>Aurantimonadaceae</taxon>
        <taxon>Martelella</taxon>
    </lineage>
</organism>
<evidence type="ECO:0000259" key="1">
    <source>
        <dbReference type="Pfam" id="PF02036"/>
    </source>
</evidence>
<keyword evidence="3" id="KW-1185">Reference proteome</keyword>
<dbReference type="InterPro" id="IPR003033">
    <property type="entry name" value="SCP2_sterol-bd_dom"/>
</dbReference>
<dbReference type="InterPro" id="IPR036527">
    <property type="entry name" value="SCP2_sterol-bd_dom_sf"/>
</dbReference>
<protein>
    <submittedName>
        <fullName evidence="2">SCP-2 sterol transfer family protein</fullName>
    </submittedName>
</protein>
<dbReference type="Gene3D" id="3.30.1050.10">
    <property type="entry name" value="SCP2 sterol-binding domain"/>
    <property type="match status" value="1"/>
</dbReference>
<name>A0A4R3NXS2_9HYPH</name>
<dbReference type="SUPFAM" id="SSF55718">
    <property type="entry name" value="SCP-like"/>
    <property type="match status" value="1"/>
</dbReference>
<feature type="domain" description="SCP2" evidence="1">
    <location>
        <begin position="6"/>
        <end position="103"/>
    </location>
</feature>
<accession>A0A4R3NXS2</accession>
<evidence type="ECO:0000313" key="2">
    <source>
        <dbReference type="EMBL" id="TCT44936.1"/>
    </source>
</evidence>
<dbReference type="AlphaFoldDB" id="A0A4R3NXS2"/>
<dbReference type="RefSeq" id="WP_132307356.1">
    <property type="nucleotide sequence ID" value="NZ_SMAR01000001.1"/>
</dbReference>
<dbReference type="Proteomes" id="UP000295097">
    <property type="component" value="Unassembled WGS sequence"/>
</dbReference>
<sequence length="105" mass="11402">MSEIDDVIARMREREDRLEELGYRIRFDIKGSGSILLDATGSDLEISEDQSGEADADTVLVISYDNLIKLVSGKLSPMLAFSTGRLKVRGSQGVALKLAGLLDAD</sequence>
<proteinExistence type="predicted"/>
<dbReference type="EMBL" id="SMAR01000001">
    <property type="protein sequence ID" value="TCT44936.1"/>
    <property type="molecule type" value="Genomic_DNA"/>
</dbReference>
<reference evidence="2 3" key="1">
    <citation type="submission" date="2019-03" db="EMBL/GenBank/DDBJ databases">
        <title>Freshwater and sediment microbial communities from various areas in North America, analyzing microbe dynamics in response to fracking.</title>
        <authorList>
            <person name="Lamendella R."/>
        </authorList>
    </citation>
    <scope>NUCLEOTIDE SEQUENCE [LARGE SCALE GENOMIC DNA]</scope>
    <source>
        <strain evidence="2 3">175.2</strain>
    </source>
</reference>
<comment type="caution">
    <text evidence="2">The sequence shown here is derived from an EMBL/GenBank/DDBJ whole genome shotgun (WGS) entry which is preliminary data.</text>
</comment>
<dbReference type="Pfam" id="PF02036">
    <property type="entry name" value="SCP2"/>
    <property type="match status" value="1"/>
</dbReference>
<dbReference type="OrthoDB" id="9809312at2"/>
<gene>
    <name evidence="2" type="ORF">EDC90_100173</name>
</gene>